<evidence type="ECO:0000256" key="7">
    <source>
        <dbReference type="ARBA" id="ARBA00039751"/>
    </source>
</evidence>
<evidence type="ECO:0000256" key="4">
    <source>
        <dbReference type="ARBA" id="ARBA00022827"/>
    </source>
</evidence>
<dbReference type="EMBL" id="CP000050">
    <property type="protein sequence ID" value="AAY50789.1"/>
    <property type="molecule type" value="Genomic_DNA"/>
</dbReference>
<keyword evidence="4" id="KW-0274">FAD</keyword>
<dbReference type="EC" id="1.4.3.3" evidence="6"/>
<comment type="cofactor">
    <cofactor evidence="1">
        <name>FAD</name>
        <dbReference type="ChEBI" id="CHEBI:57692"/>
    </cofactor>
</comment>
<dbReference type="PROSITE" id="PS00677">
    <property type="entry name" value="DAO"/>
    <property type="match status" value="1"/>
</dbReference>
<feature type="domain" description="FAD dependent oxidoreductase" evidence="10">
    <location>
        <begin position="129"/>
        <end position="404"/>
    </location>
</feature>
<sequence>MHRRHFLQGSAAVLALASSGGWAATRTSRNALVMPSAPGVAPAPAAQPVGFAATPPLAPIRASVDRIIAVNGCTRPFRAQGPRIEAERIGRKTVVHNYGHGGSGWSLSWGAAEHALRLVRSADADVRELAVIGCGAIGLTTALVAQRAGLRVRIYAREQLPDVRSFYATGVWSPDSRVCTSAEATAAFRTRWEEMARISFRRYQTLLGLPGEPIEWRDGYALSDVPFDQRIASPEAHEPDYPPLERDLLGDLGPHSEPVAAGAHPFPVPFVRRYSQLTFNLSTYARLLMDDFMLAGGELHIRSFDSPRQFADLREKCVINATGYGARALLGDESVIPIRGQTARLIPQPEVTYGLVWRGHNLNVVPRRDGILVQSQGPNDYNNADGAPDRAASEAAVRELARLYA</sequence>
<dbReference type="AlphaFoldDB" id="A0A0H2XD32"/>
<evidence type="ECO:0000313" key="12">
    <source>
        <dbReference type="Proteomes" id="UP000000420"/>
    </source>
</evidence>
<dbReference type="Pfam" id="PF01266">
    <property type="entry name" value="DAO"/>
    <property type="match status" value="1"/>
</dbReference>
<dbReference type="GO" id="GO:0003884">
    <property type="term" value="F:D-amino-acid oxidase activity"/>
    <property type="evidence" value="ECO:0007669"/>
    <property type="project" value="UniProtKB-EC"/>
</dbReference>
<keyword evidence="3" id="KW-0285">Flavoprotein</keyword>
<protein>
    <recommendedName>
        <fullName evidence="7">D-amino-acid oxidase</fullName>
        <ecNumber evidence="6">1.4.3.3</ecNumber>
    </recommendedName>
</protein>
<evidence type="ECO:0000259" key="10">
    <source>
        <dbReference type="Pfam" id="PF01266"/>
    </source>
</evidence>
<evidence type="ECO:0000256" key="2">
    <source>
        <dbReference type="ARBA" id="ARBA00006730"/>
    </source>
</evidence>
<dbReference type="Gene3D" id="3.30.9.10">
    <property type="entry name" value="D-Amino Acid Oxidase, subunit A, domain 2"/>
    <property type="match status" value="1"/>
</dbReference>
<dbReference type="Proteomes" id="UP000000420">
    <property type="component" value="Chromosome"/>
</dbReference>
<dbReference type="InterPro" id="IPR006181">
    <property type="entry name" value="D-amino_acid_oxidase_CS"/>
</dbReference>
<dbReference type="SUPFAM" id="SSF51971">
    <property type="entry name" value="Nucleotide-binding domain"/>
    <property type="match status" value="1"/>
</dbReference>
<dbReference type="PANTHER" id="PTHR11530">
    <property type="entry name" value="D-AMINO ACID OXIDASE"/>
    <property type="match status" value="1"/>
</dbReference>
<reference evidence="11 12" key="1">
    <citation type="journal article" date="2005" name="Genome Res.">
        <title>Comparative and functional genomic analyses of the pathogenicity of phytopathogen Xanthomonas campestris pv. campestris.</title>
        <authorList>
            <person name="Qian W."/>
            <person name="Jia Y."/>
            <person name="Ren S.X."/>
            <person name="He Y.Q."/>
            <person name="Feng J.X."/>
            <person name="Lu L.F."/>
            <person name="Sun Q."/>
            <person name="Ying G."/>
            <person name="Tang D.J."/>
            <person name="Tang H."/>
            <person name="Wu W."/>
            <person name="Hao P."/>
            <person name="Wang L."/>
            <person name="Jiang B.L."/>
            <person name="Zeng S."/>
            <person name="Gu W.Y."/>
            <person name="Lu G."/>
            <person name="Rong L."/>
            <person name="Tian Y."/>
            <person name="Yao Z."/>
            <person name="Fu G."/>
            <person name="Chen B."/>
            <person name="Fang R."/>
            <person name="Qiang B."/>
            <person name="Chen Z."/>
            <person name="Zhao G.P."/>
            <person name="Tang J.L."/>
            <person name="He C."/>
        </authorList>
    </citation>
    <scope>NUCLEOTIDE SEQUENCE [LARGE SCALE GENOMIC DNA]</scope>
    <source>
        <strain evidence="11 12">8004</strain>
    </source>
</reference>
<dbReference type="RefSeq" id="WP_011038761.1">
    <property type="nucleotide sequence ID" value="NC_007086.1"/>
</dbReference>
<dbReference type="GO" id="GO:0071949">
    <property type="term" value="F:FAD binding"/>
    <property type="evidence" value="ECO:0007669"/>
    <property type="project" value="InterPro"/>
</dbReference>
<dbReference type="PROSITE" id="PS51318">
    <property type="entry name" value="TAT"/>
    <property type="match status" value="1"/>
</dbReference>
<evidence type="ECO:0000313" key="11">
    <source>
        <dbReference type="EMBL" id="AAY50789.1"/>
    </source>
</evidence>
<dbReference type="HOGENOM" id="CLU_034311_6_0_6"/>
<gene>
    <name evidence="11" type="ordered locus">XC_3749</name>
</gene>
<name>A0A0H2XD32_XANC8</name>
<evidence type="ECO:0000256" key="5">
    <source>
        <dbReference type="ARBA" id="ARBA00023002"/>
    </source>
</evidence>
<accession>A0A0H2XD32</accession>
<evidence type="ECO:0000256" key="6">
    <source>
        <dbReference type="ARBA" id="ARBA00039101"/>
    </source>
</evidence>
<feature type="chain" id="PRO_5002601230" description="D-amino-acid oxidase" evidence="9">
    <location>
        <begin position="24"/>
        <end position="405"/>
    </location>
</feature>
<keyword evidence="9" id="KW-0732">Signal</keyword>
<feature type="signal peptide" evidence="9">
    <location>
        <begin position="1"/>
        <end position="23"/>
    </location>
</feature>
<dbReference type="PANTHER" id="PTHR11530:SF11">
    <property type="entry name" value="D-ASPARTATE OXIDASE"/>
    <property type="match status" value="1"/>
</dbReference>
<evidence type="ECO:0000256" key="9">
    <source>
        <dbReference type="SAM" id="SignalP"/>
    </source>
</evidence>
<evidence type="ECO:0000256" key="8">
    <source>
        <dbReference type="ARBA" id="ARBA00049547"/>
    </source>
</evidence>
<dbReference type="KEGG" id="xcb:XC_3749"/>
<dbReference type="GO" id="GO:0005737">
    <property type="term" value="C:cytoplasm"/>
    <property type="evidence" value="ECO:0007669"/>
    <property type="project" value="TreeGrafter"/>
</dbReference>
<proteinExistence type="inferred from homology"/>
<dbReference type="GO" id="GO:0019478">
    <property type="term" value="P:D-amino acid catabolic process"/>
    <property type="evidence" value="ECO:0007669"/>
    <property type="project" value="TreeGrafter"/>
</dbReference>
<evidence type="ECO:0000256" key="3">
    <source>
        <dbReference type="ARBA" id="ARBA00022630"/>
    </source>
</evidence>
<evidence type="ECO:0000256" key="1">
    <source>
        <dbReference type="ARBA" id="ARBA00001974"/>
    </source>
</evidence>
<comment type="similarity">
    <text evidence="2">Belongs to the DAMOX/DASOX family.</text>
</comment>
<keyword evidence="5" id="KW-0560">Oxidoreductase</keyword>
<comment type="catalytic activity">
    <reaction evidence="8">
        <text>a D-alpha-amino acid + O2 + H2O = a 2-oxocarboxylate + H2O2 + NH4(+)</text>
        <dbReference type="Rhea" id="RHEA:21816"/>
        <dbReference type="ChEBI" id="CHEBI:15377"/>
        <dbReference type="ChEBI" id="CHEBI:15379"/>
        <dbReference type="ChEBI" id="CHEBI:16240"/>
        <dbReference type="ChEBI" id="CHEBI:28938"/>
        <dbReference type="ChEBI" id="CHEBI:35179"/>
        <dbReference type="ChEBI" id="CHEBI:59871"/>
        <dbReference type="EC" id="1.4.3.3"/>
    </reaction>
    <physiologicalReaction direction="left-to-right" evidence="8">
        <dbReference type="Rhea" id="RHEA:21817"/>
    </physiologicalReaction>
</comment>
<dbReference type="InterPro" id="IPR023209">
    <property type="entry name" value="DAO"/>
</dbReference>
<dbReference type="InterPro" id="IPR006311">
    <property type="entry name" value="TAT_signal"/>
</dbReference>
<organism evidence="11 12">
    <name type="scientific">Xanthomonas campestris pv. campestris (strain 8004)</name>
    <dbReference type="NCBI Taxonomy" id="314565"/>
    <lineage>
        <taxon>Bacteria</taxon>
        <taxon>Pseudomonadati</taxon>
        <taxon>Pseudomonadota</taxon>
        <taxon>Gammaproteobacteria</taxon>
        <taxon>Lysobacterales</taxon>
        <taxon>Lysobacteraceae</taxon>
        <taxon>Xanthomonas</taxon>
    </lineage>
</organism>
<dbReference type="InterPro" id="IPR006076">
    <property type="entry name" value="FAD-dep_OxRdtase"/>
</dbReference>
<dbReference type="Gene3D" id="3.40.50.720">
    <property type="entry name" value="NAD(P)-binding Rossmann-like Domain"/>
    <property type="match status" value="2"/>
</dbReference>